<protein>
    <submittedName>
        <fullName evidence="6">Biliverdin-producing heme oxygenase</fullName>
    </submittedName>
</protein>
<dbReference type="PRINTS" id="PR00088">
    <property type="entry name" value="HAEMOXYGNASE"/>
</dbReference>
<keyword evidence="7" id="KW-1185">Reference proteome</keyword>
<feature type="binding site" evidence="4">
    <location>
        <position position="127"/>
    </location>
    <ligand>
        <name>heme b</name>
        <dbReference type="ChEBI" id="CHEBI:60344"/>
    </ligand>
</feature>
<dbReference type="Pfam" id="PF01126">
    <property type="entry name" value="Heme_oxygenase"/>
    <property type="match status" value="1"/>
</dbReference>
<proteinExistence type="predicted"/>
<evidence type="ECO:0000256" key="3">
    <source>
        <dbReference type="ARBA" id="ARBA00023004"/>
    </source>
</evidence>
<keyword evidence="3 5" id="KW-0408">Iron</keyword>
<dbReference type="CDD" id="cd19165">
    <property type="entry name" value="HemeO"/>
    <property type="match status" value="1"/>
</dbReference>
<dbReference type="PIRSF" id="PIRSF000343">
    <property type="entry name" value="Haem_Oase"/>
    <property type="match status" value="1"/>
</dbReference>
<dbReference type="Proteomes" id="UP000320216">
    <property type="component" value="Chromosome"/>
</dbReference>
<dbReference type="PANTHER" id="PTHR10720">
    <property type="entry name" value="HEME OXYGENASE"/>
    <property type="match status" value="1"/>
</dbReference>
<dbReference type="InterPro" id="IPR016084">
    <property type="entry name" value="Haem_Oase-like_multi-hlx"/>
</dbReference>
<evidence type="ECO:0000256" key="4">
    <source>
        <dbReference type="PIRSR" id="PIRSR000343-1"/>
    </source>
</evidence>
<accession>A0A5B8M3D5</accession>
<evidence type="ECO:0000313" key="6">
    <source>
        <dbReference type="EMBL" id="QDZ14863.1"/>
    </source>
</evidence>
<name>A0A5B8M3D5_9MICO</name>
<dbReference type="GO" id="GO:0004392">
    <property type="term" value="F:heme oxygenase (decyclizing) activity"/>
    <property type="evidence" value="ECO:0007669"/>
    <property type="project" value="InterPro"/>
</dbReference>
<sequence length="215" mass="23550">MPNLTATSTGLADLVRERTMAAHRSAESRPFIVDLMGGRLSLRAYAAYLAQLSYVYEALEARGHLALDPDILDPRLDRVDALRSDLRHLGVVDRDLEHPASQATTAYVTHLRGIPADDLAGYLGHHYTRYLGDLSGGQAIARLVQRHYGATADQLDAYHFEGIVPVPFKREYHAGLDALAFDGAQVERFLDEAGLAFELTSAVFDDLGAAYRPGS</sequence>
<dbReference type="OrthoDB" id="5493802at2"/>
<dbReference type="GO" id="GO:0006788">
    <property type="term" value="P:heme oxidation"/>
    <property type="evidence" value="ECO:0007669"/>
    <property type="project" value="InterPro"/>
</dbReference>
<dbReference type="GO" id="GO:0020037">
    <property type="term" value="F:heme binding"/>
    <property type="evidence" value="ECO:0007669"/>
    <property type="project" value="TreeGrafter"/>
</dbReference>
<evidence type="ECO:0000256" key="2">
    <source>
        <dbReference type="ARBA" id="ARBA00022723"/>
    </source>
</evidence>
<feature type="binding site" evidence="4">
    <location>
        <position position="16"/>
    </location>
    <ligand>
        <name>heme b</name>
        <dbReference type="ChEBI" id="CHEBI:60344"/>
    </ligand>
</feature>
<dbReference type="KEGG" id="huw:FPZ11_08920"/>
<dbReference type="EMBL" id="CP042305">
    <property type="protein sequence ID" value="QDZ14863.1"/>
    <property type="molecule type" value="Genomic_DNA"/>
</dbReference>
<keyword evidence="1 4" id="KW-0349">Heme</keyword>
<dbReference type="GO" id="GO:0042167">
    <property type="term" value="P:heme catabolic process"/>
    <property type="evidence" value="ECO:0007669"/>
    <property type="project" value="TreeGrafter"/>
</dbReference>
<feature type="binding site" description="axial binding residue" evidence="5">
    <location>
        <position position="23"/>
    </location>
    <ligand>
        <name>heme b</name>
        <dbReference type="ChEBI" id="CHEBI:60344"/>
    </ligand>
    <ligandPart>
        <name>Fe</name>
        <dbReference type="ChEBI" id="CHEBI:18248"/>
    </ligandPart>
</feature>
<evidence type="ECO:0000256" key="5">
    <source>
        <dbReference type="PIRSR" id="PIRSR000343-2"/>
    </source>
</evidence>
<dbReference type="InterPro" id="IPR016053">
    <property type="entry name" value="Haem_Oase-like"/>
</dbReference>
<evidence type="ECO:0000256" key="1">
    <source>
        <dbReference type="ARBA" id="ARBA00022617"/>
    </source>
</evidence>
<dbReference type="GO" id="GO:0006979">
    <property type="term" value="P:response to oxidative stress"/>
    <property type="evidence" value="ECO:0007669"/>
    <property type="project" value="TreeGrafter"/>
</dbReference>
<dbReference type="SUPFAM" id="SSF48613">
    <property type="entry name" value="Heme oxygenase-like"/>
    <property type="match status" value="1"/>
</dbReference>
<evidence type="ECO:0000313" key="7">
    <source>
        <dbReference type="Proteomes" id="UP000320216"/>
    </source>
</evidence>
<keyword evidence="2 5" id="KW-0479">Metal-binding</keyword>
<dbReference type="Gene3D" id="1.20.910.10">
    <property type="entry name" value="Heme oxygenase-like"/>
    <property type="match status" value="1"/>
</dbReference>
<dbReference type="InterPro" id="IPR002051">
    <property type="entry name" value="Haem_Oase"/>
</dbReference>
<dbReference type="AlphaFoldDB" id="A0A5B8M3D5"/>
<reference evidence="6 7" key="1">
    <citation type="submission" date="2019-07" db="EMBL/GenBank/DDBJ databases">
        <title>Full genome sequence of Humibacter sp. WJ7-1.</title>
        <authorList>
            <person name="Im W.-T."/>
        </authorList>
    </citation>
    <scope>NUCLEOTIDE SEQUENCE [LARGE SCALE GENOMIC DNA]</scope>
    <source>
        <strain evidence="6 7">WJ7-1</strain>
    </source>
</reference>
<dbReference type="GO" id="GO:0046872">
    <property type="term" value="F:metal ion binding"/>
    <property type="evidence" value="ECO:0007669"/>
    <property type="project" value="UniProtKB-KW"/>
</dbReference>
<organism evidence="6 7">
    <name type="scientific">Humibacter ginsenosidimutans</name>
    <dbReference type="NCBI Taxonomy" id="2599293"/>
    <lineage>
        <taxon>Bacteria</taxon>
        <taxon>Bacillati</taxon>
        <taxon>Actinomycetota</taxon>
        <taxon>Actinomycetes</taxon>
        <taxon>Micrococcales</taxon>
        <taxon>Microbacteriaceae</taxon>
        <taxon>Humibacter</taxon>
    </lineage>
</organism>
<gene>
    <name evidence="6" type="ORF">FPZ11_08920</name>
</gene>
<dbReference type="PANTHER" id="PTHR10720:SF0">
    <property type="entry name" value="HEME OXYGENASE"/>
    <property type="match status" value="1"/>
</dbReference>
<dbReference type="RefSeq" id="WP_146320150.1">
    <property type="nucleotide sequence ID" value="NZ_CP042305.1"/>
</dbReference>